<organism evidence="2 3">
    <name type="scientific">Cyphomyrmex costatus</name>
    <dbReference type="NCBI Taxonomy" id="456900"/>
    <lineage>
        <taxon>Eukaryota</taxon>
        <taxon>Metazoa</taxon>
        <taxon>Ecdysozoa</taxon>
        <taxon>Arthropoda</taxon>
        <taxon>Hexapoda</taxon>
        <taxon>Insecta</taxon>
        <taxon>Pterygota</taxon>
        <taxon>Neoptera</taxon>
        <taxon>Endopterygota</taxon>
        <taxon>Hymenoptera</taxon>
        <taxon>Apocrita</taxon>
        <taxon>Aculeata</taxon>
        <taxon>Formicoidea</taxon>
        <taxon>Formicidae</taxon>
        <taxon>Myrmicinae</taxon>
        <taxon>Cyphomyrmex</taxon>
    </lineage>
</organism>
<dbReference type="InterPro" id="IPR026212">
    <property type="entry name" value="Cep78"/>
</dbReference>
<dbReference type="InterPro" id="IPR001611">
    <property type="entry name" value="Leu-rich_rpt"/>
</dbReference>
<dbReference type="InterPro" id="IPR032675">
    <property type="entry name" value="LRR_dom_sf"/>
</dbReference>
<dbReference type="PANTHER" id="PTHR24110">
    <property type="entry name" value="CENTROSOMAL PROTEIN OF 78 KDA"/>
    <property type="match status" value="1"/>
</dbReference>
<dbReference type="GO" id="GO:0044782">
    <property type="term" value="P:cilium organization"/>
    <property type="evidence" value="ECO:0007669"/>
    <property type="project" value="TreeGrafter"/>
</dbReference>
<dbReference type="GO" id="GO:0036064">
    <property type="term" value="C:ciliary basal body"/>
    <property type="evidence" value="ECO:0007669"/>
    <property type="project" value="TreeGrafter"/>
</dbReference>
<reference evidence="2 3" key="1">
    <citation type="submission" date="2016-03" db="EMBL/GenBank/DDBJ databases">
        <title>Cyphomyrmex costatus WGS genome.</title>
        <authorList>
            <person name="Nygaard S."/>
            <person name="Hu H."/>
            <person name="Boomsma J."/>
            <person name="Zhang G."/>
        </authorList>
    </citation>
    <scope>NUCLEOTIDE SEQUENCE [LARGE SCALE GENOMIC DNA]</scope>
    <source>
        <strain evidence="2">MS0001</strain>
        <tissue evidence="2">Whole body</tissue>
    </source>
</reference>
<dbReference type="SMART" id="SM00368">
    <property type="entry name" value="LRR_RI"/>
    <property type="match status" value="4"/>
</dbReference>
<gene>
    <name evidence="2" type="ORF">ALC62_02518</name>
</gene>
<dbReference type="Gene3D" id="3.80.10.10">
    <property type="entry name" value="Ribonuclease Inhibitor"/>
    <property type="match status" value="2"/>
</dbReference>
<dbReference type="STRING" id="456900.A0A195D221"/>
<keyword evidence="3" id="KW-1185">Reference proteome</keyword>
<feature type="coiled-coil region" evidence="1">
    <location>
        <begin position="533"/>
        <end position="595"/>
    </location>
</feature>
<evidence type="ECO:0000313" key="2">
    <source>
        <dbReference type="EMBL" id="KYN06444.1"/>
    </source>
</evidence>
<dbReference type="Proteomes" id="UP000078542">
    <property type="component" value="Unassembled WGS sequence"/>
</dbReference>
<evidence type="ECO:0000313" key="3">
    <source>
        <dbReference type="Proteomes" id="UP000078542"/>
    </source>
</evidence>
<protein>
    <submittedName>
        <fullName evidence="2">Centrosomal protein of 78 kDa</fullName>
    </submittedName>
</protein>
<dbReference type="GO" id="GO:0005813">
    <property type="term" value="C:centrosome"/>
    <property type="evidence" value="ECO:0007669"/>
    <property type="project" value="TreeGrafter"/>
</dbReference>
<name>A0A195D221_9HYME</name>
<dbReference type="Pfam" id="PF13516">
    <property type="entry name" value="LRR_6"/>
    <property type="match status" value="3"/>
</dbReference>
<dbReference type="AlphaFoldDB" id="A0A195D221"/>
<dbReference type="EMBL" id="KQ977004">
    <property type="protein sequence ID" value="KYN06444.1"/>
    <property type="molecule type" value="Genomic_DNA"/>
</dbReference>
<keyword evidence="1" id="KW-0175">Coiled coil</keyword>
<sequence length="746" mass="84561">MVQMTFRATDEVIRNSGGEIIGTITTLEGEIPSRHRRKIDAVGPGSPQRMAIPAGRNFASCYMELCKQQRLRPLPVICVTLPHNLDFTTDRIKMDDWRPILNSLSLDRSLKSISVHSSHKYLCYKVSARYQCRKPLEEINSEDKARAMGKAPVVLTRYLLEWLSQSIGQCVRNSPSLTHLELEGIPFPPDCIAVLCVGLSGTQTLHHLSLRRCYIGDNGCELICRTIADIRSVKSLNLSYCDLTPSSGSALASALSRQKLALYHDTWKQSLRYREPNFDTMPGLRRLTLNDNPHLGNCAVMEMIEAIRDSLWMKALDLQHCGLTDQIGADLLNLLDQNSTLIVLDVRKNVNLNDELATEVMRRLVKNDVEGKSEYKWMGLTPKDKKIVSTDIRRGSENEDTTKLVKARSVFTKYTKRPCQIIPPRRTVPISLLSTKMKIRPLPPDFRNITQQRDSIHSQMINNVRTMPKVSLHLDLQSRIQPAVNRVDCDVGAQSKHKDTVKCSDETSLKSFDSPKIDVGMQSVNQQSDSEEIQCILRQLAEAQAEHDRLLKETKRTDLLLVEERARREAAEMNLRSAQDNLVKLECALQKKENETRGYLLVSQQSLDEICLSFDRLLELLENVAGKYPYDRTLESQQIVSADIKRCITSVIRQTKSENLKRGVYKVDAELPQYIVDSAQKFVKSESDVRSMMPIPATYLERKIGECPENNELHHRCREIDKSMSSADRARAIFASIISGDAIDLC</sequence>
<dbReference type="SUPFAM" id="SSF52047">
    <property type="entry name" value="RNI-like"/>
    <property type="match status" value="1"/>
</dbReference>
<dbReference type="PRINTS" id="PR02062">
    <property type="entry name" value="CENTROSOME78"/>
</dbReference>
<evidence type="ECO:0000256" key="1">
    <source>
        <dbReference type="SAM" id="Coils"/>
    </source>
</evidence>
<accession>A0A195D221</accession>
<dbReference type="PANTHER" id="PTHR24110:SF3">
    <property type="entry name" value="CENTROSOMAL PROTEIN OF 78 KDA"/>
    <property type="match status" value="1"/>
</dbReference>
<proteinExistence type="predicted"/>